<feature type="compositionally biased region" description="Low complexity" evidence="1">
    <location>
        <begin position="1"/>
        <end position="12"/>
    </location>
</feature>
<evidence type="ECO:0000313" key="3">
    <source>
        <dbReference type="Proteomes" id="UP000094526"/>
    </source>
</evidence>
<feature type="region of interest" description="Disordered" evidence="1">
    <location>
        <begin position="29"/>
        <end position="55"/>
    </location>
</feature>
<feature type="compositionally biased region" description="Polar residues" evidence="1">
    <location>
        <begin position="29"/>
        <end position="41"/>
    </location>
</feature>
<accession>A0A1C1D155</accession>
<feature type="region of interest" description="Disordered" evidence="1">
    <location>
        <begin position="1"/>
        <end position="20"/>
    </location>
</feature>
<feature type="region of interest" description="Disordered" evidence="1">
    <location>
        <begin position="184"/>
        <end position="206"/>
    </location>
</feature>
<gene>
    <name evidence="2" type="ORF">CLCR_00959</name>
</gene>
<proteinExistence type="predicted"/>
<organism evidence="2 3">
    <name type="scientific">Cladophialophora carrionii</name>
    <dbReference type="NCBI Taxonomy" id="86049"/>
    <lineage>
        <taxon>Eukaryota</taxon>
        <taxon>Fungi</taxon>
        <taxon>Dikarya</taxon>
        <taxon>Ascomycota</taxon>
        <taxon>Pezizomycotina</taxon>
        <taxon>Eurotiomycetes</taxon>
        <taxon>Chaetothyriomycetidae</taxon>
        <taxon>Chaetothyriales</taxon>
        <taxon>Herpotrichiellaceae</taxon>
        <taxon>Cladophialophora</taxon>
    </lineage>
</organism>
<comment type="caution">
    <text evidence="2">The sequence shown here is derived from an EMBL/GenBank/DDBJ whole genome shotgun (WGS) entry which is preliminary data.</text>
</comment>
<dbReference type="Proteomes" id="UP000094526">
    <property type="component" value="Unassembled WGS sequence"/>
</dbReference>
<dbReference type="AlphaFoldDB" id="A0A1C1D155"/>
<dbReference type="OrthoDB" id="4156180at2759"/>
<dbReference type="VEuPathDB" id="FungiDB:G647_01716"/>
<keyword evidence="3" id="KW-1185">Reference proteome</keyword>
<dbReference type="EMBL" id="LGRB01000004">
    <property type="protein sequence ID" value="OCT54454.1"/>
    <property type="molecule type" value="Genomic_DNA"/>
</dbReference>
<name>A0A1C1D155_9EURO</name>
<protein>
    <submittedName>
        <fullName evidence="2">Uncharacterized protein</fullName>
    </submittedName>
</protein>
<reference evidence="3" key="1">
    <citation type="submission" date="2015-07" db="EMBL/GenBank/DDBJ databases">
        <authorList>
            <person name="Teixeira M.M."/>
            <person name="Souza R.C."/>
            <person name="Almeida L.G."/>
            <person name="Vicente V.A."/>
            <person name="de Hoog S."/>
            <person name="Bocca A.L."/>
            <person name="de Almeida S.R."/>
            <person name="Vasconcelos A.T."/>
            <person name="Felipe M.S."/>
        </authorList>
    </citation>
    <scope>NUCLEOTIDE SEQUENCE [LARGE SCALE GENOMIC DNA]</scope>
    <source>
        <strain evidence="3">KSF</strain>
    </source>
</reference>
<evidence type="ECO:0000313" key="2">
    <source>
        <dbReference type="EMBL" id="OCT54454.1"/>
    </source>
</evidence>
<dbReference type="VEuPathDB" id="FungiDB:CLCR_00959"/>
<sequence length="206" mass="22363">MPSISSLCCSSSDRPSKLEAETRHARIISVTNRTSASSTRHLPQRWDYPLEENPPAYEDTVQESLLVADEKQPIGFQLTVEAGNGTPPPPASPRSSVISIPSTRLTDLTAAQTGETVRTSWRESLALDRTSTSGSLPPYSYYARRSPSLASTGVVVGGPERDAVWQHPVMASNWLEVLSQGSLPQNLRQRDDRQPNGENTTGAGYG</sequence>
<feature type="compositionally biased region" description="Polar residues" evidence="1">
    <location>
        <begin position="196"/>
        <end position="206"/>
    </location>
</feature>
<evidence type="ECO:0000256" key="1">
    <source>
        <dbReference type="SAM" id="MobiDB-lite"/>
    </source>
</evidence>